<feature type="transmembrane region" description="Helical" evidence="8">
    <location>
        <begin position="50"/>
        <end position="71"/>
    </location>
</feature>
<feature type="transmembrane region" description="Helical" evidence="8">
    <location>
        <begin position="370"/>
        <end position="391"/>
    </location>
</feature>
<evidence type="ECO:0000256" key="7">
    <source>
        <dbReference type="SAM" id="MobiDB-lite"/>
    </source>
</evidence>
<feature type="transmembrane region" description="Helical" evidence="8">
    <location>
        <begin position="345"/>
        <end position="364"/>
    </location>
</feature>
<feature type="transmembrane region" description="Helical" evidence="8">
    <location>
        <begin position="291"/>
        <end position="309"/>
    </location>
</feature>
<keyword evidence="3 8" id="KW-0812">Transmembrane</keyword>
<evidence type="ECO:0000259" key="9">
    <source>
        <dbReference type="Pfam" id="PF00999"/>
    </source>
</evidence>
<feature type="compositionally biased region" description="Polar residues" evidence="7">
    <location>
        <begin position="528"/>
        <end position="546"/>
    </location>
</feature>
<accession>A0ABR3D9U0</accession>
<protein>
    <submittedName>
        <fullName evidence="10">K(+)/H(+) antiporter</fullName>
    </submittedName>
</protein>
<keyword evidence="4 8" id="KW-1133">Transmembrane helix</keyword>
<name>A0ABR3D9U0_NEUIN</name>
<feature type="transmembrane region" description="Helical" evidence="8">
    <location>
        <begin position="83"/>
        <end position="104"/>
    </location>
</feature>
<keyword evidence="2" id="KW-0813">Transport</keyword>
<evidence type="ECO:0000256" key="1">
    <source>
        <dbReference type="ARBA" id="ARBA00004141"/>
    </source>
</evidence>
<comment type="subcellular location">
    <subcellularLocation>
        <location evidence="1">Membrane</location>
        <topology evidence="1">Multi-pass membrane protein</topology>
    </subcellularLocation>
</comment>
<feature type="region of interest" description="Disordered" evidence="7">
    <location>
        <begin position="475"/>
        <end position="497"/>
    </location>
</feature>
<keyword evidence="5" id="KW-0406">Ion transport</keyword>
<proteinExistence type="predicted"/>
<feature type="compositionally biased region" description="Polar residues" evidence="7">
    <location>
        <begin position="483"/>
        <end position="497"/>
    </location>
</feature>
<feature type="transmembrane region" description="Helical" evidence="8">
    <location>
        <begin position="250"/>
        <end position="270"/>
    </location>
</feature>
<feature type="region of interest" description="Disordered" evidence="7">
    <location>
        <begin position="863"/>
        <end position="882"/>
    </location>
</feature>
<organism evidence="10 11">
    <name type="scientific">Neurospora intermedia</name>
    <dbReference type="NCBI Taxonomy" id="5142"/>
    <lineage>
        <taxon>Eukaryota</taxon>
        <taxon>Fungi</taxon>
        <taxon>Dikarya</taxon>
        <taxon>Ascomycota</taxon>
        <taxon>Pezizomycotina</taxon>
        <taxon>Sordariomycetes</taxon>
        <taxon>Sordariomycetidae</taxon>
        <taxon>Sordariales</taxon>
        <taxon>Sordariaceae</taxon>
        <taxon>Neurospora</taxon>
    </lineage>
</organism>
<feature type="transmembrane region" description="Helical" evidence="8">
    <location>
        <begin position="434"/>
        <end position="456"/>
    </location>
</feature>
<dbReference type="Proteomes" id="UP001451303">
    <property type="component" value="Unassembled WGS sequence"/>
</dbReference>
<evidence type="ECO:0000313" key="10">
    <source>
        <dbReference type="EMBL" id="KAL0469339.1"/>
    </source>
</evidence>
<feature type="compositionally biased region" description="Gly residues" evidence="7">
    <location>
        <begin position="865"/>
        <end position="879"/>
    </location>
</feature>
<evidence type="ECO:0000256" key="2">
    <source>
        <dbReference type="ARBA" id="ARBA00022448"/>
    </source>
</evidence>
<sequence length="930" mass="99140">MASVITDAVLKTVIRAVAATSSNTSSNATTPSVNGQAGVLEGANPIKYSASAPITLFIIQAGIVIIFCQVLAYPLRWINQPKVIAEVIGGILLGPSVMMRIPGFEAAIFPKESMPVFNNVANLGLIIFLFLVALEVDMRMFTSNWKVALSVGLAGMILPFGLGFGIAWGLYHQFHNDGTTVPISFGVYGLFIGTALAITAFPVLCRILTELKLLRSNVGVTVLAAGIGNDVTGWILLALCVALVNNNSGLAALWALLCCIGWILFLVFAVRPPFMWWVRRTGSLQNGPTQGVVALTLLLVLFSAFFTNIIGIHAIFGAFLVGLICPHEGGFAIKMTEKIEDLISVLFLPLYFALSGLSTNLGLLNDGITWSYVIGVITCAFAGKIIGGTLAARANKLLWRESFTIGSLMSCKGLVELIVLNIGLQAKILSQRTFTIFVVMALVTTVATTPLTKALYPPWYQRKVERWRRGEIDWDENPLAPNESGSNTSDPSKPVDDQSSIQRMLVYLRLDSLPSLFAFITFLSPQTEQTTSNPFSGVESTSEGSNPSPPTRKHQKPLQVHGLRLIELTDRTSSVMQVTEGIAGEEEEELYSLRDPVINTFRTFASLSPSMANNVAVSGRVAIVPESSYAETLVSYAADTQSEFVLIPWSEYGSLTDLDHPLAVLAAGPGNGHDRFKGSAHLEFMHKTLAKAERVCNAGIFIDNGFGGFGSRVQGVHSQHHHTPQDQATTCPIITNRTHHVFLPFIGGADDRVALRLVLQLVRNNDNVAATVVHIKYTTSTASNILRQVGDEEDDTKLLATFRDSLPQELASRVVFQESNLTEGKNDLMETVLGLAKVTVGQKRGGAGDVVVVGRRHGVVDVEGGASGGGTGGGAGAGGSNSSRVDVAGGSANGGGLDLGKTVGVVAEGLLVSAAVDASVLVVQAGGKRK</sequence>
<comment type="caution">
    <text evidence="10">The sequence shown here is derived from an EMBL/GenBank/DDBJ whole genome shotgun (WGS) entry which is preliminary data.</text>
</comment>
<gene>
    <name evidence="10" type="ORF">QR685DRAFT_572362</name>
</gene>
<dbReference type="PANTHER" id="PTHR32468">
    <property type="entry name" value="CATION/H + ANTIPORTER"/>
    <property type="match status" value="1"/>
</dbReference>
<evidence type="ECO:0000256" key="5">
    <source>
        <dbReference type="ARBA" id="ARBA00023065"/>
    </source>
</evidence>
<dbReference type="InterPro" id="IPR050794">
    <property type="entry name" value="CPA2_transporter"/>
</dbReference>
<dbReference type="EMBL" id="JAVLET010000005">
    <property type="protein sequence ID" value="KAL0469339.1"/>
    <property type="molecule type" value="Genomic_DNA"/>
</dbReference>
<dbReference type="Pfam" id="PF00999">
    <property type="entry name" value="Na_H_Exchanger"/>
    <property type="match status" value="1"/>
</dbReference>
<feature type="transmembrane region" description="Helical" evidence="8">
    <location>
        <begin position="116"/>
        <end position="136"/>
    </location>
</feature>
<feature type="transmembrane region" description="Helical" evidence="8">
    <location>
        <begin position="148"/>
        <end position="171"/>
    </location>
</feature>
<keyword evidence="6 8" id="KW-0472">Membrane</keyword>
<evidence type="ECO:0000313" key="11">
    <source>
        <dbReference type="Proteomes" id="UP001451303"/>
    </source>
</evidence>
<evidence type="ECO:0000256" key="8">
    <source>
        <dbReference type="SAM" id="Phobius"/>
    </source>
</evidence>
<evidence type="ECO:0000256" key="4">
    <source>
        <dbReference type="ARBA" id="ARBA00022989"/>
    </source>
</evidence>
<feature type="domain" description="Cation/H+ exchanger transmembrane" evidence="9">
    <location>
        <begin position="69"/>
        <end position="451"/>
    </location>
</feature>
<dbReference type="InterPro" id="IPR038770">
    <property type="entry name" value="Na+/solute_symporter_sf"/>
</dbReference>
<evidence type="ECO:0000256" key="6">
    <source>
        <dbReference type="ARBA" id="ARBA00023136"/>
    </source>
</evidence>
<feature type="transmembrane region" description="Helical" evidence="8">
    <location>
        <begin position="183"/>
        <end position="208"/>
    </location>
</feature>
<feature type="transmembrane region" description="Helical" evidence="8">
    <location>
        <begin position="403"/>
        <end position="422"/>
    </location>
</feature>
<reference evidence="10 11" key="1">
    <citation type="submission" date="2023-09" db="EMBL/GenBank/DDBJ databases">
        <title>Multi-omics analysis of a traditional fermented food reveals byproduct-associated fungal strains for waste-to-food upcycling.</title>
        <authorList>
            <consortium name="Lawrence Berkeley National Laboratory"/>
            <person name="Rekdal V.M."/>
            <person name="Villalobos-Escobedo J.M."/>
            <person name="Rodriguez-Valeron N."/>
            <person name="Garcia M.O."/>
            <person name="Vasquez D.P."/>
            <person name="Damayanti I."/>
            <person name="Sorensen P.M."/>
            <person name="Baidoo E.E."/>
            <person name="De Carvalho A.C."/>
            <person name="Riley R."/>
            <person name="Lipzen A."/>
            <person name="He G."/>
            <person name="Yan M."/>
            <person name="Haridas S."/>
            <person name="Daum C."/>
            <person name="Yoshinaga Y."/>
            <person name="Ng V."/>
            <person name="Grigoriev I.V."/>
            <person name="Munk R."/>
            <person name="Nuraida L."/>
            <person name="Wijaya C.H."/>
            <person name="Morales P.-C."/>
            <person name="Keasling J.D."/>
        </authorList>
    </citation>
    <scope>NUCLEOTIDE SEQUENCE [LARGE SCALE GENOMIC DNA]</scope>
    <source>
        <strain evidence="10 11">FGSC 2613</strain>
    </source>
</reference>
<dbReference type="InterPro" id="IPR006153">
    <property type="entry name" value="Cation/H_exchanger_TM"/>
</dbReference>
<keyword evidence="11" id="KW-1185">Reference proteome</keyword>
<dbReference type="PANTHER" id="PTHR32468:SF0">
    <property type="entry name" value="K(+)_H(+) ANTIPORTER 1"/>
    <property type="match status" value="1"/>
</dbReference>
<feature type="region of interest" description="Disordered" evidence="7">
    <location>
        <begin position="528"/>
        <end position="558"/>
    </location>
</feature>
<dbReference type="Gene3D" id="1.20.1530.20">
    <property type="match status" value="1"/>
</dbReference>
<feature type="transmembrane region" description="Helical" evidence="8">
    <location>
        <begin position="220"/>
        <end position="244"/>
    </location>
</feature>
<evidence type="ECO:0000256" key="3">
    <source>
        <dbReference type="ARBA" id="ARBA00022692"/>
    </source>
</evidence>